<organism evidence="3 4">
    <name type="scientific">Artemisia annua</name>
    <name type="common">Sweet wormwood</name>
    <dbReference type="NCBI Taxonomy" id="35608"/>
    <lineage>
        <taxon>Eukaryota</taxon>
        <taxon>Viridiplantae</taxon>
        <taxon>Streptophyta</taxon>
        <taxon>Embryophyta</taxon>
        <taxon>Tracheophyta</taxon>
        <taxon>Spermatophyta</taxon>
        <taxon>Magnoliopsida</taxon>
        <taxon>eudicotyledons</taxon>
        <taxon>Gunneridae</taxon>
        <taxon>Pentapetalae</taxon>
        <taxon>asterids</taxon>
        <taxon>campanulids</taxon>
        <taxon>Asterales</taxon>
        <taxon>Asteraceae</taxon>
        <taxon>Asteroideae</taxon>
        <taxon>Anthemideae</taxon>
        <taxon>Artemisiinae</taxon>
        <taxon>Artemisia</taxon>
    </lineage>
</organism>
<keyword evidence="1" id="KW-1133">Transmembrane helix</keyword>
<dbReference type="SMART" id="SM00367">
    <property type="entry name" value="LRR_CC"/>
    <property type="match status" value="5"/>
</dbReference>
<keyword evidence="1" id="KW-0812">Transmembrane</keyword>
<comment type="caution">
    <text evidence="3">The sequence shown here is derived from an EMBL/GenBank/DDBJ whole genome shotgun (WGS) entry which is preliminary data.</text>
</comment>
<dbReference type="PANTHER" id="PTHR13318:SF101">
    <property type="entry name" value="F-BOX_LRR PROTEIN"/>
    <property type="match status" value="1"/>
</dbReference>
<dbReference type="STRING" id="35608.A0A2U1PNF5"/>
<feature type="transmembrane region" description="Helical" evidence="1">
    <location>
        <begin position="526"/>
        <end position="546"/>
    </location>
</feature>
<proteinExistence type="predicted"/>
<dbReference type="InterPro" id="IPR057207">
    <property type="entry name" value="FBXL15_LRR"/>
</dbReference>
<dbReference type="PANTHER" id="PTHR13318">
    <property type="entry name" value="PARTNER OF PAIRED, ISOFORM B-RELATED"/>
    <property type="match status" value="1"/>
</dbReference>
<name>A0A2U1PNF5_ARTAN</name>
<protein>
    <submittedName>
        <fullName evidence="3">Leucine-rich repeat domain, L domain-like protein</fullName>
    </submittedName>
</protein>
<dbReference type="Pfam" id="PF25372">
    <property type="entry name" value="DUF7885"/>
    <property type="match status" value="1"/>
</dbReference>
<feature type="domain" description="F-box/LRR-repeat protein 15-like leucin rich repeat" evidence="2">
    <location>
        <begin position="382"/>
        <end position="489"/>
    </location>
</feature>
<evidence type="ECO:0000256" key="1">
    <source>
        <dbReference type="SAM" id="Phobius"/>
    </source>
</evidence>
<dbReference type="InterPro" id="IPR032675">
    <property type="entry name" value="LRR_dom_sf"/>
</dbReference>
<gene>
    <name evidence="3" type="ORF">CTI12_AA133810</name>
</gene>
<keyword evidence="4" id="KW-1185">Reference proteome</keyword>
<evidence type="ECO:0000259" key="2">
    <source>
        <dbReference type="Pfam" id="PF25372"/>
    </source>
</evidence>
<dbReference type="AlphaFoldDB" id="A0A2U1PNF5"/>
<dbReference type="EMBL" id="PKPP01000933">
    <property type="protein sequence ID" value="PWA87250.1"/>
    <property type="molecule type" value="Genomic_DNA"/>
</dbReference>
<dbReference type="SUPFAM" id="SSF52047">
    <property type="entry name" value="RNI-like"/>
    <property type="match status" value="2"/>
</dbReference>
<keyword evidence="1" id="KW-0472">Membrane</keyword>
<dbReference type="GO" id="GO:0031146">
    <property type="term" value="P:SCF-dependent proteasomal ubiquitin-dependent protein catabolic process"/>
    <property type="evidence" value="ECO:0007669"/>
    <property type="project" value="TreeGrafter"/>
</dbReference>
<dbReference type="InterPro" id="IPR006553">
    <property type="entry name" value="Leu-rich_rpt_Cys-con_subtyp"/>
</dbReference>
<accession>A0A2U1PNF5</accession>
<dbReference type="Gene3D" id="3.80.10.10">
    <property type="entry name" value="Ribonuclease Inhibitor"/>
    <property type="match status" value="3"/>
</dbReference>
<dbReference type="OrthoDB" id="10257471at2759"/>
<evidence type="ECO:0000313" key="4">
    <source>
        <dbReference type="Proteomes" id="UP000245207"/>
    </source>
</evidence>
<reference evidence="3 4" key="1">
    <citation type="journal article" date="2018" name="Mol. Plant">
        <title>The genome of Artemisia annua provides insight into the evolution of Asteraceae family and artemisinin biosynthesis.</title>
        <authorList>
            <person name="Shen Q."/>
            <person name="Zhang L."/>
            <person name="Liao Z."/>
            <person name="Wang S."/>
            <person name="Yan T."/>
            <person name="Shi P."/>
            <person name="Liu M."/>
            <person name="Fu X."/>
            <person name="Pan Q."/>
            <person name="Wang Y."/>
            <person name="Lv Z."/>
            <person name="Lu X."/>
            <person name="Zhang F."/>
            <person name="Jiang W."/>
            <person name="Ma Y."/>
            <person name="Chen M."/>
            <person name="Hao X."/>
            <person name="Li L."/>
            <person name="Tang Y."/>
            <person name="Lv G."/>
            <person name="Zhou Y."/>
            <person name="Sun X."/>
            <person name="Brodelius P.E."/>
            <person name="Rose J.K.C."/>
            <person name="Tang K."/>
        </authorList>
    </citation>
    <scope>NUCLEOTIDE SEQUENCE [LARGE SCALE GENOMIC DNA]</scope>
    <source>
        <strain evidence="4">cv. Huhao1</strain>
        <tissue evidence="3">Leaf</tissue>
    </source>
</reference>
<sequence>MAGAPEAGQDLRFEQVSVISCTKRVFEENSGSSHSVNKKTKSVGSRNVCEFTELRMKVEPQDIIIHLDKESSTRIVDVADCSSGTIQFKKSKVSTDLMAVIEANKKQRAENLIDWSPHRVDFPPCIPSLLDLSLNGLANIADAISSLDHVPEYLRRRLTDLSCDKHTMNIHILKFLFKDSPTEICVKNCSWLSENQFVGALEKSNLQNLKVLQLENCRKCSFKEVIPIILARSSNSLAYLGILSLKGAAKISNNTLRPLLVSAPLLHSINLSGCTFLTCFVVMMILDCFKTTLKELYLDDCPRIDFMFCVSALMKFEQLEVLSVARNRTVCDDFVILVTAACGTRLKELNLANCWYMTERSLQAISIFCPFLCSLNVSDVVNMSEMGLCYLADGCKSLESLNIDGNCLSDEVVAAFLETSGRSLKHLSLSKIGQVSFKTAFALTKYARKLETVDLSWCTKLTEEELGFIIDNSSSLKLLKIYGCTKIAYDYRLKVTGSQVVKLIFSGMDGVILLSAMILHSFIHAHLVKIGLVTCTVGFLVINAAIQKKPKNSFLAHLKRRMTICNCEFAT</sequence>
<dbReference type="GO" id="GO:0019005">
    <property type="term" value="C:SCF ubiquitin ligase complex"/>
    <property type="evidence" value="ECO:0007669"/>
    <property type="project" value="TreeGrafter"/>
</dbReference>
<evidence type="ECO:0000313" key="3">
    <source>
        <dbReference type="EMBL" id="PWA87250.1"/>
    </source>
</evidence>
<dbReference type="Proteomes" id="UP000245207">
    <property type="component" value="Unassembled WGS sequence"/>
</dbReference>